<feature type="transmembrane region" description="Helical" evidence="6">
    <location>
        <begin position="371"/>
        <end position="388"/>
    </location>
</feature>
<dbReference type="InterPro" id="IPR020846">
    <property type="entry name" value="MFS_dom"/>
</dbReference>
<dbReference type="Gene3D" id="1.20.1250.20">
    <property type="entry name" value="MFS general substrate transporter like domains"/>
    <property type="match status" value="1"/>
</dbReference>
<evidence type="ECO:0000256" key="1">
    <source>
        <dbReference type="ARBA" id="ARBA00004141"/>
    </source>
</evidence>
<dbReference type="CDD" id="cd17323">
    <property type="entry name" value="MFS_Tpo1_MDR_like"/>
    <property type="match status" value="1"/>
</dbReference>
<evidence type="ECO:0000256" key="6">
    <source>
        <dbReference type="SAM" id="Phobius"/>
    </source>
</evidence>
<evidence type="ECO:0000256" key="4">
    <source>
        <dbReference type="ARBA" id="ARBA00023136"/>
    </source>
</evidence>
<dbReference type="AlphaFoldDB" id="A0A060T9K8"/>
<feature type="compositionally biased region" description="Polar residues" evidence="5">
    <location>
        <begin position="55"/>
        <end position="73"/>
    </location>
</feature>
<feature type="transmembrane region" description="Helical" evidence="6">
    <location>
        <begin position="188"/>
        <end position="208"/>
    </location>
</feature>
<feature type="transmembrane region" description="Helical" evidence="6">
    <location>
        <begin position="460"/>
        <end position="484"/>
    </location>
</feature>
<feature type="region of interest" description="Disordered" evidence="5">
    <location>
        <begin position="51"/>
        <end position="77"/>
    </location>
</feature>
<dbReference type="FunFam" id="1.20.1250.20:FF:000011">
    <property type="entry name" value="MFS multidrug transporter, putative"/>
    <property type="match status" value="1"/>
</dbReference>
<feature type="transmembrane region" description="Helical" evidence="6">
    <location>
        <begin position="529"/>
        <end position="552"/>
    </location>
</feature>
<comment type="subcellular location">
    <subcellularLocation>
        <location evidence="1">Membrane</location>
        <topology evidence="1">Multi-pass membrane protein</topology>
    </subcellularLocation>
</comment>
<reference evidence="8" key="1">
    <citation type="submission" date="2014-02" db="EMBL/GenBank/DDBJ databases">
        <authorList>
            <person name="Genoscope - CEA"/>
        </authorList>
    </citation>
    <scope>NUCLEOTIDE SEQUENCE</scope>
    <source>
        <strain evidence="8">LS3</strain>
    </source>
</reference>
<keyword evidence="2 6" id="KW-0812">Transmembrane</keyword>
<evidence type="ECO:0000256" key="5">
    <source>
        <dbReference type="SAM" id="MobiDB-lite"/>
    </source>
</evidence>
<feature type="transmembrane region" description="Helical" evidence="6">
    <location>
        <begin position="215"/>
        <end position="237"/>
    </location>
</feature>
<dbReference type="GO" id="GO:1990961">
    <property type="term" value="P:xenobiotic detoxification by transmembrane export across the plasma membrane"/>
    <property type="evidence" value="ECO:0007669"/>
    <property type="project" value="TreeGrafter"/>
</dbReference>
<feature type="domain" description="Major facilitator superfamily (MFS) profile" evidence="7">
    <location>
        <begin position="120"/>
        <end position="559"/>
    </location>
</feature>
<feature type="transmembrane region" description="Helical" evidence="6">
    <location>
        <begin position="278"/>
        <end position="298"/>
    </location>
</feature>
<organism evidence="8">
    <name type="scientific">Blastobotrys adeninivorans</name>
    <name type="common">Yeast</name>
    <name type="synonym">Arxula adeninivorans</name>
    <dbReference type="NCBI Taxonomy" id="409370"/>
    <lineage>
        <taxon>Eukaryota</taxon>
        <taxon>Fungi</taxon>
        <taxon>Dikarya</taxon>
        <taxon>Ascomycota</taxon>
        <taxon>Saccharomycotina</taxon>
        <taxon>Dipodascomycetes</taxon>
        <taxon>Dipodascales</taxon>
        <taxon>Trichomonascaceae</taxon>
        <taxon>Blastobotrys</taxon>
    </lineage>
</organism>
<feature type="transmembrane region" description="Helical" evidence="6">
    <location>
        <begin position="153"/>
        <end position="176"/>
    </location>
</feature>
<dbReference type="EMBL" id="HG937694">
    <property type="protein sequence ID" value="CDP37489.1"/>
    <property type="molecule type" value="Genomic_DNA"/>
</dbReference>
<accession>A0A060T9K8</accession>
<dbReference type="PhylomeDB" id="A0A060T9K8"/>
<dbReference type="PROSITE" id="PS50850">
    <property type="entry name" value="MFS"/>
    <property type="match status" value="1"/>
</dbReference>
<dbReference type="PANTHER" id="PTHR23502">
    <property type="entry name" value="MAJOR FACILITATOR SUPERFAMILY"/>
    <property type="match status" value="1"/>
</dbReference>
<evidence type="ECO:0000256" key="3">
    <source>
        <dbReference type="ARBA" id="ARBA00022989"/>
    </source>
</evidence>
<dbReference type="InterPro" id="IPR011701">
    <property type="entry name" value="MFS"/>
</dbReference>
<dbReference type="SUPFAM" id="SSF103473">
    <property type="entry name" value="MFS general substrate transporter"/>
    <property type="match status" value="1"/>
</dbReference>
<sequence>MAPYLVRDSFFGRVVYHLSGKKLFNHPEEKPGYVIPEKYLPQNSSVSAIEKKTQNSDSNLPLEQTNTRQSSITDGEGNIVDNSGIASIKDKELDDGEILVDWEGDDDPENPKNWPMWRKAVVVVLVGVLTVSIYMGSSIYTPGEDQMAADFNVSLVVATLPLSLFVLGYGIGPMIFSPLSEHPAVGRTYIYIATLFIFVILQIPTALAKNIGSMLVLRFLAGFFASPALATGGASVGDVLPLPWMPVGLATWGIFAVGGPTLGPLIGGVFSQLVSWRWTFWFLLILDGVALLALVFFLPETSQETLLYRKAKRLRALTGNDKIVSNGDKTIARMSPQEVAIETLWRPFAIAFGEPVIFFINIYIGLMYAIMYLWFEAFPIVLIGIYGMNSIEMGVSYLAIWIGVVIGWALYSPVVHHTFTKPLLNGGSVVPEVFLGPATFGAILQPVGVFIFAWSSTASAHWIGSLIGSALFATGAFTAFQTLFNYMGMSFHRYQASVFAGNGLFRASMAAGFPLFARAMYAHLGPSKYPVGWGCSILAFFLVAMIAIPVVLKIKGDKLRARSKYAN</sequence>
<evidence type="ECO:0000313" key="8">
    <source>
        <dbReference type="EMBL" id="CDP37489.1"/>
    </source>
</evidence>
<dbReference type="GO" id="GO:0005886">
    <property type="term" value="C:plasma membrane"/>
    <property type="evidence" value="ECO:0007669"/>
    <property type="project" value="TreeGrafter"/>
</dbReference>
<proteinExistence type="predicted"/>
<reference evidence="8" key="2">
    <citation type="submission" date="2014-06" db="EMBL/GenBank/DDBJ databases">
        <title>The complete genome of Blastobotrys (Arxula) adeninivorans LS3 - a yeast of biotechnological interest.</title>
        <authorList>
            <person name="Kunze G."/>
            <person name="Gaillardin C."/>
            <person name="Czernicka M."/>
            <person name="Durrens P."/>
            <person name="Martin T."/>
            <person name="Boer E."/>
            <person name="Gabaldon T."/>
            <person name="Cruz J."/>
            <person name="Talla E."/>
            <person name="Marck C."/>
            <person name="Goffeau A."/>
            <person name="Barbe V."/>
            <person name="Baret P."/>
            <person name="Baronian K."/>
            <person name="Beier S."/>
            <person name="Bleykasten C."/>
            <person name="Bode R."/>
            <person name="Casaregola S."/>
            <person name="Despons L."/>
            <person name="Fairhead C."/>
            <person name="Giersberg M."/>
            <person name="Gierski P."/>
            <person name="Hahnel U."/>
            <person name="Hartmann A."/>
            <person name="Jankowska D."/>
            <person name="Jubin C."/>
            <person name="Jung P."/>
            <person name="Lafontaine I."/>
            <person name="Leh-Louis V."/>
            <person name="Lemaire M."/>
            <person name="Marcet-Houben M."/>
            <person name="Mascher M."/>
            <person name="Morel G."/>
            <person name="Richard G.-F."/>
            <person name="Riechen J."/>
            <person name="Sacerdot C."/>
            <person name="Sarkar A."/>
            <person name="Savel G."/>
            <person name="Schacherer J."/>
            <person name="Sherman D."/>
            <person name="Straub M.-L."/>
            <person name="Stein N."/>
            <person name="Thierry A."/>
            <person name="Trautwein-Schult A."/>
            <person name="Westhof E."/>
            <person name="Worch S."/>
            <person name="Dujon B."/>
            <person name="Souciet J.-L."/>
            <person name="Wincker P."/>
            <person name="Scholz U."/>
            <person name="Neuveglise N."/>
        </authorList>
    </citation>
    <scope>NUCLEOTIDE SEQUENCE</scope>
    <source>
        <strain evidence="8">LS3</strain>
    </source>
</reference>
<evidence type="ECO:0000256" key="2">
    <source>
        <dbReference type="ARBA" id="ARBA00022692"/>
    </source>
</evidence>
<feature type="transmembrane region" description="Helical" evidence="6">
    <location>
        <begin position="120"/>
        <end position="141"/>
    </location>
</feature>
<name>A0A060T9K8_BLAAD</name>
<keyword evidence="3 6" id="KW-1133">Transmembrane helix</keyword>
<dbReference type="Pfam" id="PF07690">
    <property type="entry name" value="MFS_1"/>
    <property type="match status" value="1"/>
</dbReference>
<gene>
    <name evidence="8" type="ORF">GNLVRS02_ARAD1D12694g</name>
</gene>
<feature type="transmembrane region" description="Helical" evidence="6">
    <location>
        <begin position="433"/>
        <end position="454"/>
    </location>
</feature>
<feature type="transmembrane region" description="Helical" evidence="6">
    <location>
        <begin position="249"/>
        <end position="271"/>
    </location>
</feature>
<evidence type="ECO:0000259" key="7">
    <source>
        <dbReference type="PROSITE" id="PS50850"/>
    </source>
</evidence>
<dbReference type="InterPro" id="IPR036259">
    <property type="entry name" value="MFS_trans_sf"/>
</dbReference>
<protein>
    <submittedName>
        <fullName evidence="8">ARAD1D12694p</fullName>
    </submittedName>
</protein>
<keyword evidence="4 6" id="KW-0472">Membrane</keyword>
<feature type="transmembrane region" description="Helical" evidence="6">
    <location>
        <begin position="394"/>
        <end position="412"/>
    </location>
</feature>
<dbReference type="PANTHER" id="PTHR23502:SF23">
    <property type="entry name" value="FLUCONAZOLE RESISTANCE PROTEIN 1"/>
    <property type="match status" value="1"/>
</dbReference>
<dbReference type="GO" id="GO:0015244">
    <property type="term" value="F:fluconazole transmembrane transporter activity"/>
    <property type="evidence" value="ECO:0007669"/>
    <property type="project" value="TreeGrafter"/>
</dbReference>